<keyword evidence="2" id="KW-1185">Reference proteome</keyword>
<reference evidence="2" key="1">
    <citation type="journal article" date="2006" name="Science">
        <title>Phytophthora genome sequences uncover evolutionary origins and mechanisms of pathogenesis.</title>
        <authorList>
            <person name="Tyler B.M."/>
            <person name="Tripathy S."/>
            <person name="Zhang X."/>
            <person name="Dehal P."/>
            <person name="Jiang R.H."/>
            <person name="Aerts A."/>
            <person name="Arredondo F.D."/>
            <person name="Baxter L."/>
            <person name="Bensasson D."/>
            <person name="Beynon J.L."/>
            <person name="Chapman J."/>
            <person name="Damasceno C.M."/>
            <person name="Dorrance A.E."/>
            <person name="Dou D."/>
            <person name="Dickerman A.W."/>
            <person name="Dubchak I.L."/>
            <person name="Garbelotto M."/>
            <person name="Gijzen M."/>
            <person name="Gordon S.G."/>
            <person name="Govers F."/>
            <person name="Grunwald N.J."/>
            <person name="Huang W."/>
            <person name="Ivors K.L."/>
            <person name="Jones R.W."/>
            <person name="Kamoun S."/>
            <person name="Krampis K."/>
            <person name="Lamour K.H."/>
            <person name="Lee M.K."/>
            <person name="McDonald W.H."/>
            <person name="Medina M."/>
            <person name="Meijer H.J."/>
            <person name="Nordberg E.K."/>
            <person name="Maclean D.J."/>
            <person name="Ospina-Giraldo M.D."/>
            <person name="Morris P.F."/>
            <person name="Phuntumart V."/>
            <person name="Putnam N.H."/>
            <person name="Rash S."/>
            <person name="Rose J.K."/>
            <person name="Sakihama Y."/>
            <person name="Salamov A.A."/>
            <person name="Savidor A."/>
            <person name="Scheuring C.F."/>
            <person name="Smith B.M."/>
            <person name="Sobral B.W."/>
            <person name="Terry A."/>
            <person name="Torto-Alalibo T.A."/>
            <person name="Win J."/>
            <person name="Xu Z."/>
            <person name="Zhang H."/>
            <person name="Grigoriev I.V."/>
            <person name="Rokhsar D.S."/>
            <person name="Boore J.L."/>
        </authorList>
    </citation>
    <scope>NUCLEOTIDE SEQUENCE [LARGE SCALE GENOMIC DNA]</scope>
    <source>
        <strain evidence="2">Pr102</strain>
    </source>
</reference>
<dbReference type="EMBL" id="DS566030">
    <property type="status" value="NOT_ANNOTATED_CDS"/>
    <property type="molecule type" value="Genomic_DNA"/>
</dbReference>
<name>H3GPI9_PHYRM</name>
<dbReference type="EnsemblProtists" id="Phyra78624">
    <property type="protein sequence ID" value="Phyra78624"/>
    <property type="gene ID" value="Phyra78624"/>
</dbReference>
<dbReference type="VEuPathDB" id="FungiDB:KRP22_2511"/>
<organism evidence="1 2">
    <name type="scientific">Phytophthora ramorum</name>
    <name type="common">Sudden oak death agent</name>
    <dbReference type="NCBI Taxonomy" id="164328"/>
    <lineage>
        <taxon>Eukaryota</taxon>
        <taxon>Sar</taxon>
        <taxon>Stramenopiles</taxon>
        <taxon>Oomycota</taxon>
        <taxon>Peronosporomycetes</taxon>
        <taxon>Peronosporales</taxon>
        <taxon>Peronosporaceae</taxon>
        <taxon>Phytophthora</taxon>
    </lineage>
</organism>
<dbReference type="Proteomes" id="UP000005238">
    <property type="component" value="Unassembled WGS sequence"/>
</dbReference>
<reference evidence="1" key="2">
    <citation type="submission" date="2015-06" db="UniProtKB">
        <authorList>
            <consortium name="EnsemblProtists"/>
        </authorList>
    </citation>
    <scope>IDENTIFICATION</scope>
    <source>
        <strain evidence="1">Pr102</strain>
    </source>
</reference>
<proteinExistence type="predicted"/>
<evidence type="ECO:0000313" key="2">
    <source>
        <dbReference type="Proteomes" id="UP000005238"/>
    </source>
</evidence>
<dbReference type="HOGENOM" id="CLU_000384_17_2_1"/>
<sequence>MPGFTVESDCDVEMTIPDPIFELTKAPDLRSWEHVALIEWYLEWERYVEEIRNRCGVTNETFESVVTTVKSSVRSNMHRNMATYVLKMPLSSVTDADIMEAVQGRCRTLKNKFMPDVTSLFRQQLEMDLSIDACDA</sequence>
<evidence type="ECO:0000313" key="1">
    <source>
        <dbReference type="EnsemblProtists" id="Phyra78624"/>
    </source>
</evidence>
<accession>H3GPI9</accession>
<protein>
    <submittedName>
        <fullName evidence="1">Uncharacterized protein</fullName>
    </submittedName>
</protein>
<dbReference type="AlphaFoldDB" id="H3GPI9"/>
<dbReference type="InParanoid" id="H3GPI9"/>